<dbReference type="CDD" id="cd05233">
    <property type="entry name" value="SDR_c"/>
    <property type="match status" value="1"/>
</dbReference>
<evidence type="ECO:0000313" key="5">
    <source>
        <dbReference type="Proteomes" id="UP001232063"/>
    </source>
</evidence>
<dbReference type="Pfam" id="PF13561">
    <property type="entry name" value="adh_short_C2"/>
    <property type="match status" value="1"/>
</dbReference>
<dbReference type="InterPro" id="IPR036291">
    <property type="entry name" value="NAD(P)-bd_dom_sf"/>
</dbReference>
<dbReference type="GO" id="GO:0048038">
    <property type="term" value="F:quinone binding"/>
    <property type="evidence" value="ECO:0007669"/>
    <property type="project" value="TreeGrafter"/>
</dbReference>
<dbReference type="RefSeq" id="WP_314513117.1">
    <property type="nucleotide sequence ID" value="NZ_JASJOU010000006.1"/>
</dbReference>
<dbReference type="PRINTS" id="PR00081">
    <property type="entry name" value="GDHRDH"/>
</dbReference>
<dbReference type="GO" id="GO:0006633">
    <property type="term" value="P:fatty acid biosynthetic process"/>
    <property type="evidence" value="ECO:0007669"/>
    <property type="project" value="TreeGrafter"/>
</dbReference>
<dbReference type="FunFam" id="3.40.50.720:FF:000084">
    <property type="entry name" value="Short-chain dehydrogenase reductase"/>
    <property type="match status" value="1"/>
</dbReference>
<dbReference type="PRINTS" id="PR00080">
    <property type="entry name" value="SDRFAMILY"/>
</dbReference>
<dbReference type="PANTHER" id="PTHR42760">
    <property type="entry name" value="SHORT-CHAIN DEHYDROGENASES/REDUCTASES FAMILY MEMBER"/>
    <property type="match status" value="1"/>
</dbReference>
<gene>
    <name evidence="4" type="ORF">QNI22_19235</name>
</gene>
<evidence type="ECO:0000256" key="1">
    <source>
        <dbReference type="ARBA" id="ARBA00006484"/>
    </source>
</evidence>
<dbReference type="SMART" id="SM00822">
    <property type="entry name" value="PKS_KR"/>
    <property type="match status" value="1"/>
</dbReference>
<dbReference type="InterPro" id="IPR057326">
    <property type="entry name" value="KR_dom"/>
</dbReference>
<comment type="similarity">
    <text evidence="1">Belongs to the short-chain dehydrogenases/reductases (SDR) family.</text>
</comment>
<reference evidence="4" key="1">
    <citation type="submission" date="2023-05" db="EMBL/GenBank/DDBJ databases">
        <authorList>
            <person name="Zhang X."/>
        </authorList>
    </citation>
    <scope>NUCLEOTIDE SEQUENCE</scope>
    <source>
        <strain evidence="4">BD1B2-1</strain>
    </source>
</reference>
<accession>A0AAE3R2U4</accession>
<dbReference type="PANTHER" id="PTHR42760:SF133">
    <property type="entry name" value="3-OXOACYL-[ACYL-CARRIER-PROTEIN] REDUCTASE"/>
    <property type="match status" value="1"/>
</dbReference>
<proteinExistence type="inferred from homology"/>
<dbReference type="InterPro" id="IPR002347">
    <property type="entry name" value="SDR_fam"/>
</dbReference>
<sequence>MTSLKNKVAVITGGNSGIGYATAKALREAGANVIITGRRKEAVEKAAQDLNVSSLVSDQSILSDIETLAANVAQQFGKVDILLINAGITKFAPIELITENVFNEVMDVNFKGAYFTLSKFIPVLNDSASVILLSSTSATISPPGASVYAASKAALNAVMKIAALELASRKIRVNSVSPGPVSTEIMNKLGLDKNVEEQMIGSIPLARFGKASEVADLITFLSGDNASFITGSNFLIDGGQSV</sequence>
<name>A0AAE3R2U4_9BACT</name>
<evidence type="ECO:0000256" key="2">
    <source>
        <dbReference type="ARBA" id="ARBA00023002"/>
    </source>
</evidence>
<evidence type="ECO:0000313" key="4">
    <source>
        <dbReference type="EMBL" id="MDJ1502811.1"/>
    </source>
</evidence>
<protein>
    <submittedName>
        <fullName evidence="4">SDR family oxidoreductase</fullName>
    </submittedName>
</protein>
<evidence type="ECO:0000259" key="3">
    <source>
        <dbReference type="SMART" id="SM00822"/>
    </source>
</evidence>
<feature type="domain" description="Ketoreductase" evidence="3">
    <location>
        <begin position="7"/>
        <end position="184"/>
    </location>
</feature>
<dbReference type="PROSITE" id="PS00061">
    <property type="entry name" value="ADH_SHORT"/>
    <property type="match status" value="1"/>
</dbReference>
<keyword evidence="5" id="KW-1185">Reference proteome</keyword>
<organism evidence="4 5">
    <name type="scientific">Xanthocytophaga agilis</name>
    <dbReference type="NCBI Taxonomy" id="3048010"/>
    <lineage>
        <taxon>Bacteria</taxon>
        <taxon>Pseudomonadati</taxon>
        <taxon>Bacteroidota</taxon>
        <taxon>Cytophagia</taxon>
        <taxon>Cytophagales</taxon>
        <taxon>Rhodocytophagaceae</taxon>
        <taxon>Xanthocytophaga</taxon>
    </lineage>
</organism>
<dbReference type="AlphaFoldDB" id="A0AAE3R2U4"/>
<dbReference type="GO" id="GO:0016616">
    <property type="term" value="F:oxidoreductase activity, acting on the CH-OH group of donors, NAD or NADP as acceptor"/>
    <property type="evidence" value="ECO:0007669"/>
    <property type="project" value="UniProtKB-ARBA"/>
</dbReference>
<dbReference type="EMBL" id="JASJOU010000006">
    <property type="protein sequence ID" value="MDJ1502811.1"/>
    <property type="molecule type" value="Genomic_DNA"/>
</dbReference>
<dbReference type="Proteomes" id="UP001232063">
    <property type="component" value="Unassembled WGS sequence"/>
</dbReference>
<dbReference type="InterPro" id="IPR020904">
    <property type="entry name" value="Sc_DH/Rdtase_CS"/>
</dbReference>
<comment type="caution">
    <text evidence="4">The sequence shown here is derived from an EMBL/GenBank/DDBJ whole genome shotgun (WGS) entry which is preliminary data.</text>
</comment>
<dbReference type="Gene3D" id="3.40.50.720">
    <property type="entry name" value="NAD(P)-binding Rossmann-like Domain"/>
    <property type="match status" value="1"/>
</dbReference>
<keyword evidence="2" id="KW-0560">Oxidoreductase</keyword>
<dbReference type="SUPFAM" id="SSF51735">
    <property type="entry name" value="NAD(P)-binding Rossmann-fold domains"/>
    <property type="match status" value="1"/>
</dbReference>